<dbReference type="InterPro" id="IPR001929">
    <property type="entry name" value="Germin"/>
</dbReference>
<organism evidence="15 16">
    <name type="scientific">Cicer arietinum</name>
    <name type="common">Chickpea</name>
    <name type="synonym">Garbanzo</name>
    <dbReference type="NCBI Taxonomy" id="3827"/>
    <lineage>
        <taxon>Eukaryota</taxon>
        <taxon>Viridiplantae</taxon>
        <taxon>Streptophyta</taxon>
        <taxon>Embryophyta</taxon>
        <taxon>Tracheophyta</taxon>
        <taxon>Spermatophyta</taxon>
        <taxon>Magnoliopsida</taxon>
        <taxon>eudicotyledons</taxon>
        <taxon>Gunneridae</taxon>
        <taxon>Pentapetalae</taxon>
        <taxon>rosids</taxon>
        <taxon>fabids</taxon>
        <taxon>Fabales</taxon>
        <taxon>Fabaceae</taxon>
        <taxon>Papilionoideae</taxon>
        <taxon>50 kb inversion clade</taxon>
        <taxon>NPAAA clade</taxon>
        <taxon>Hologalegina</taxon>
        <taxon>IRL clade</taxon>
        <taxon>Cicereae</taxon>
        <taxon>Cicer</taxon>
    </lineage>
</organism>
<dbReference type="GO" id="GO:2000280">
    <property type="term" value="P:regulation of root development"/>
    <property type="evidence" value="ECO:0007669"/>
    <property type="project" value="UniProtKB-ARBA"/>
</dbReference>
<feature type="domain" description="Cupin type-1" evidence="14">
    <location>
        <begin position="71"/>
        <end position="198"/>
    </location>
</feature>
<reference evidence="16" key="2">
    <citation type="submission" date="2025-08" db="UniProtKB">
        <authorList>
            <consortium name="RefSeq"/>
        </authorList>
    </citation>
    <scope>IDENTIFICATION</scope>
    <source>
        <tissue evidence="16">Etiolated seedlings</tissue>
    </source>
</reference>
<name>A0A1S3E7T0_CICAR</name>
<evidence type="ECO:0000256" key="12">
    <source>
        <dbReference type="PIRSR" id="PIRSR601929-3"/>
    </source>
</evidence>
<evidence type="ECO:0000313" key="15">
    <source>
        <dbReference type="Proteomes" id="UP000087171"/>
    </source>
</evidence>
<dbReference type="InterPro" id="IPR014710">
    <property type="entry name" value="RmlC-like_jellyroll"/>
</dbReference>
<dbReference type="Gene3D" id="2.60.120.10">
    <property type="entry name" value="Jelly Rolls"/>
    <property type="match status" value="1"/>
</dbReference>
<dbReference type="PROSITE" id="PS00725">
    <property type="entry name" value="GERMIN"/>
    <property type="match status" value="1"/>
</dbReference>
<dbReference type="AlphaFoldDB" id="A0A1S3E7T0"/>
<accession>A0A1S3E7T0</accession>
<evidence type="ECO:0000256" key="4">
    <source>
        <dbReference type="ARBA" id="ARBA00022525"/>
    </source>
</evidence>
<evidence type="ECO:0000256" key="11">
    <source>
        <dbReference type="PIRSR" id="PIRSR601929-2"/>
    </source>
</evidence>
<dbReference type="RefSeq" id="XP_012571882.1">
    <property type="nucleotide sequence ID" value="XM_012716428.2"/>
</dbReference>
<feature type="binding site" evidence="11">
    <location>
        <position position="122"/>
    </location>
    <ligand>
        <name>Mn(2+)</name>
        <dbReference type="ChEBI" id="CHEBI:29035"/>
    </ligand>
</feature>
<evidence type="ECO:0000256" key="5">
    <source>
        <dbReference type="ARBA" id="ARBA00022723"/>
    </source>
</evidence>
<feature type="binding site" evidence="11">
    <location>
        <position position="115"/>
    </location>
    <ligand>
        <name>Mn(2+)</name>
        <dbReference type="ChEBI" id="CHEBI:29035"/>
    </ligand>
</feature>
<dbReference type="GO" id="GO:0010497">
    <property type="term" value="P:plasmodesmata-mediated intercellular transport"/>
    <property type="evidence" value="ECO:0007669"/>
    <property type="project" value="UniProtKB-ARBA"/>
</dbReference>
<feature type="binding site" evidence="11">
    <location>
        <position position="161"/>
    </location>
    <ligand>
        <name>Mn(2+)</name>
        <dbReference type="ChEBI" id="CHEBI:29035"/>
    </ligand>
</feature>
<dbReference type="InterPro" id="IPR019780">
    <property type="entry name" value="Germin_Mn-BS"/>
</dbReference>
<feature type="disulfide bond" evidence="12">
    <location>
        <begin position="36"/>
        <end position="54"/>
    </location>
</feature>
<keyword evidence="8" id="KW-0325">Glycoprotein</keyword>
<keyword evidence="7 12" id="KW-1015">Disulfide bond</keyword>
<dbReference type="Pfam" id="PF00190">
    <property type="entry name" value="Cupin_1"/>
    <property type="match status" value="1"/>
</dbReference>
<evidence type="ECO:0000313" key="16">
    <source>
        <dbReference type="RefSeq" id="XP_012571882.1"/>
    </source>
</evidence>
<evidence type="ECO:0000256" key="10">
    <source>
        <dbReference type="PIRSR" id="PIRSR601929-1"/>
    </source>
</evidence>
<keyword evidence="3 13" id="KW-0052">Apoplast</keyword>
<dbReference type="Proteomes" id="UP000087171">
    <property type="component" value="Chromosome Ca5"/>
</dbReference>
<dbReference type="SUPFAM" id="SSF51182">
    <property type="entry name" value="RmlC-like cupins"/>
    <property type="match status" value="1"/>
</dbReference>
<reference evidence="15" key="1">
    <citation type="journal article" date="2013" name="Nat. Biotechnol.">
        <title>Draft genome sequence of chickpea (Cicer arietinum) provides a resource for trait improvement.</title>
        <authorList>
            <person name="Varshney R.K."/>
            <person name="Song C."/>
            <person name="Saxena R.K."/>
            <person name="Azam S."/>
            <person name="Yu S."/>
            <person name="Sharpe A.G."/>
            <person name="Cannon S."/>
            <person name="Baek J."/>
            <person name="Rosen B.D."/>
            <person name="Tar'an B."/>
            <person name="Millan T."/>
            <person name="Zhang X."/>
            <person name="Ramsay L.D."/>
            <person name="Iwata A."/>
            <person name="Wang Y."/>
            <person name="Nelson W."/>
            <person name="Farmer A.D."/>
            <person name="Gaur P.M."/>
            <person name="Soderlund C."/>
            <person name="Penmetsa R.V."/>
            <person name="Xu C."/>
            <person name="Bharti A.K."/>
            <person name="He W."/>
            <person name="Winter P."/>
            <person name="Zhao S."/>
            <person name="Hane J.K."/>
            <person name="Carrasquilla-Garcia N."/>
            <person name="Condie J.A."/>
            <person name="Upadhyaya H.D."/>
            <person name="Luo M.C."/>
            <person name="Thudi M."/>
            <person name="Gowda C.L."/>
            <person name="Singh N.P."/>
            <person name="Lichtenzveig J."/>
            <person name="Gali K.K."/>
            <person name="Rubio J."/>
            <person name="Nadarajan N."/>
            <person name="Dolezel J."/>
            <person name="Bansal K.C."/>
            <person name="Xu X."/>
            <person name="Edwards D."/>
            <person name="Zhang G."/>
            <person name="Kahl G."/>
            <person name="Gil J."/>
            <person name="Singh K.B."/>
            <person name="Datta S.K."/>
            <person name="Jackson S.A."/>
            <person name="Wang J."/>
            <person name="Cook D.R."/>
        </authorList>
    </citation>
    <scope>NUCLEOTIDE SEQUENCE [LARGE SCALE GENOMIC DNA]</scope>
    <source>
        <strain evidence="15">cv. CDC Frontier</strain>
    </source>
</reference>
<keyword evidence="5 10" id="KW-0479">Metal-binding</keyword>
<dbReference type="CDD" id="cd02241">
    <property type="entry name" value="cupin_OxOx"/>
    <property type="match status" value="1"/>
</dbReference>
<dbReference type="FunFam" id="2.60.120.10:FF:000025">
    <property type="entry name" value="germin-like protein subfamily 2 member 1"/>
    <property type="match status" value="1"/>
</dbReference>
<dbReference type="PANTHER" id="PTHR31238">
    <property type="entry name" value="GERMIN-LIKE PROTEIN SUBFAMILY 3 MEMBER 3"/>
    <property type="match status" value="1"/>
</dbReference>
<dbReference type="InterPro" id="IPR011051">
    <property type="entry name" value="RmlC_Cupin_sf"/>
</dbReference>
<dbReference type="InterPro" id="IPR006045">
    <property type="entry name" value="Cupin_1"/>
</dbReference>
<dbReference type="GeneID" id="105851058"/>
<keyword evidence="6 13" id="KW-0732">Signal</keyword>
<evidence type="ECO:0000256" key="1">
    <source>
        <dbReference type="ARBA" id="ARBA00004271"/>
    </source>
</evidence>
<evidence type="ECO:0000256" key="9">
    <source>
        <dbReference type="ARBA" id="ARBA00023211"/>
    </source>
</evidence>
<dbReference type="GO" id="GO:0030145">
    <property type="term" value="F:manganese ion binding"/>
    <property type="evidence" value="ECO:0007669"/>
    <property type="project" value="UniProtKB-UniRule"/>
</dbReference>
<dbReference type="PRINTS" id="PR00325">
    <property type="entry name" value="GERMIN"/>
</dbReference>
<protein>
    <recommendedName>
        <fullName evidence="13">Germin-like protein</fullName>
    </recommendedName>
</protein>
<dbReference type="GO" id="GO:0048046">
    <property type="term" value="C:apoplast"/>
    <property type="evidence" value="ECO:0007669"/>
    <property type="project" value="UniProtKB-SubCell"/>
</dbReference>
<proteinExistence type="inferred from homology"/>
<comment type="subcellular location">
    <subcellularLocation>
        <location evidence="1 13">Secreted</location>
        <location evidence="1 13">Extracellular space</location>
        <location evidence="1 13">Apoplast</location>
    </subcellularLocation>
</comment>
<evidence type="ECO:0000259" key="14">
    <source>
        <dbReference type="SMART" id="SM00835"/>
    </source>
</evidence>
<sequence>MKMKSHSSIFFMFLIIVAFSSIQVCLADYDNLQDTCPSSPSNKQTTLFINGLSCNTPTNTSAHDFKNMELSKAGSRDDFGSSINIVTASKFPGLNTLGISIGRTDIEMDGIVNLHNHPRATEMIFVKEGVLEAGFLDTQNKVFQKTIKEGDVFVIPKGLFHYFLNRGVEAATVLSVFNSQNPGLGSLTATPSSIESVEKIKRKLISLSELEHDSVYDLSLAVSEIIYS</sequence>
<feature type="binding site" evidence="10">
    <location>
        <position position="117"/>
    </location>
    <ligand>
        <name>oxalate</name>
        <dbReference type="ChEBI" id="CHEBI:30623"/>
    </ligand>
</feature>
<feature type="signal peptide" evidence="13">
    <location>
        <begin position="1"/>
        <end position="27"/>
    </location>
</feature>
<keyword evidence="4 13" id="KW-0964">Secreted</keyword>
<evidence type="ECO:0000256" key="2">
    <source>
        <dbReference type="ARBA" id="ARBA00007456"/>
    </source>
</evidence>
<evidence type="ECO:0000256" key="8">
    <source>
        <dbReference type="ARBA" id="ARBA00023180"/>
    </source>
</evidence>
<dbReference type="OrthoDB" id="1921208at2759"/>
<keyword evidence="15" id="KW-1185">Reference proteome</keyword>
<feature type="chain" id="PRO_5019610848" description="Germin-like protein" evidence="13">
    <location>
        <begin position="28"/>
        <end position="228"/>
    </location>
</feature>
<keyword evidence="9 10" id="KW-0464">Manganese</keyword>
<feature type="binding site" evidence="11">
    <location>
        <position position="117"/>
    </location>
    <ligand>
        <name>Mn(2+)</name>
        <dbReference type="ChEBI" id="CHEBI:29035"/>
    </ligand>
</feature>
<dbReference type="RefSeq" id="XP_073225438.1">
    <property type="nucleotide sequence ID" value="XM_073369337.1"/>
</dbReference>
<dbReference type="SMART" id="SM00835">
    <property type="entry name" value="Cupin_1"/>
    <property type="match status" value="1"/>
</dbReference>
<dbReference type="GO" id="GO:0009506">
    <property type="term" value="C:plasmodesma"/>
    <property type="evidence" value="ECO:0007669"/>
    <property type="project" value="UniProtKB-ARBA"/>
</dbReference>
<evidence type="ECO:0000256" key="13">
    <source>
        <dbReference type="RuleBase" id="RU366015"/>
    </source>
</evidence>
<feature type="binding site" evidence="10">
    <location>
        <position position="122"/>
    </location>
    <ligand>
        <name>oxalate</name>
        <dbReference type="ChEBI" id="CHEBI:30623"/>
    </ligand>
</feature>
<evidence type="ECO:0000256" key="3">
    <source>
        <dbReference type="ARBA" id="ARBA00022523"/>
    </source>
</evidence>
<comment type="similarity">
    <text evidence="2 13">Belongs to the germin family.</text>
</comment>
<dbReference type="KEGG" id="cam:105851058"/>
<gene>
    <name evidence="16" type="primary">LOC105851058</name>
</gene>
<evidence type="ECO:0000256" key="7">
    <source>
        <dbReference type="ARBA" id="ARBA00023157"/>
    </source>
</evidence>
<evidence type="ECO:0000256" key="6">
    <source>
        <dbReference type="ARBA" id="ARBA00022729"/>
    </source>
</evidence>